<keyword evidence="2" id="KW-1185">Reference proteome</keyword>
<dbReference type="EMBL" id="CALLCH030000015">
    <property type="protein sequence ID" value="CAI4217007.1"/>
    <property type="molecule type" value="Genomic_DNA"/>
</dbReference>
<evidence type="ECO:0000313" key="2">
    <source>
        <dbReference type="Proteomes" id="UP000838763"/>
    </source>
</evidence>
<proteinExistence type="predicted"/>
<dbReference type="Proteomes" id="UP000838763">
    <property type="component" value="Unassembled WGS sequence"/>
</dbReference>
<gene>
    <name evidence="1" type="ORF">PPNO1_LOCUS6650</name>
</gene>
<evidence type="ECO:0000313" key="1">
    <source>
        <dbReference type="EMBL" id="CAI4217007.1"/>
    </source>
</evidence>
<dbReference type="AlphaFoldDB" id="A0A9P1H6N8"/>
<name>A0A9P1H6N8_9PEZI</name>
<comment type="caution">
    <text evidence="1">The sequence shown here is derived from an EMBL/GenBank/DDBJ whole genome shotgun (WGS) entry which is preliminary data.</text>
</comment>
<protein>
    <submittedName>
        <fullName evidence="1">Uncharacterized protein</fullName>
    </submittedName>
</protein>
<accession>A0A9P1H6N8</accession>
<reference evidence="1" key="1">
    <citation type="submission" date="2022-11" db="EMBL/GenBank/DDBJ databases">
        <authorList>
            <person name="Scott C."/>
            <person name="Bruce N."/>
        </authorList>
    </citation>
    <scope>NUCLEOTIDE SEQUENCE</scope>
</reference>
<organism evidence="1 2">
    <name type="scientific">Parascedosporium putredinis</name>
    <dbReference type="NCBI Taxonomy" id="1442378"/>
    <lineage>
        <taxon>Eukaryota</taxon>
        <taxon>Fungi</taxon>
        <taxon>Dikarya</taxon>
        <taxon>Ascomycota</taxon>
        <taxon>Pezizomycotina</taxon>
        <taxon>Sordariomycetes</taxon>
        <taxon>Hypocreomycetidae</taxon>
        <taxon>Microascales</taxon>
        <taxon>Microascaceae</taxon>
        <taxon>Parascedosporium</taxon>
    </lineage>
</organism>
<sequence>MASPLPMGPGFVPHMPFSAGDNECEKYFDLFDFGAWERDQGNGVTGSLDAETQSQVQLLFEVLFILAVFLL</sequence>